<dbReference type="InterPro" id="IPR013783">
    <property type="entry name" value="Ig-like_fold"/>
</dbReference>
<comment type="subcellular location">
    <subcellularLocation>
        <location evidence="1">Membrane</location>
    </subcellularLocation>
</comment>
<evidence type="ECO:0000256" key="1">
    <source>
        <dbReference type="ARBA" id="ARBA00004370"/>
    </source>
</evidence>
<keyword evidence="3" id="KW-1133">Transmembrane helix</keyword>
<dbReference type="PROSITE" id="PS50835">
    <property type="entry name" value="IG_LIKE"/>
    <property type="match status" value="1"/>
</dbReference>
<dbReference type="Ensembl" id="ENSPCET00000026143.1">
    <property type="protein sequence ID" value="ENSPCEP00000025293.1"/>
    <property type="gene ID" value="ENSPCEG00000019079.1"/>
</dbReference>
<dbReference type="InterPro" id="IPR003599">
    <property type="entry name" value="Ig_sub"/>
</dbReference>
<evidence type="ECO:0000256" key="4">
    <source>
        <dbReference type="ARBA" id="ARBA00023136"/>
    </source>
</evidence>
<dbReference type="PANTHER" id="PTHR19256:SF65">
    <property type="entry name" value="T CELL RECEPTOR GAMMA CONSTANT 1-RELATED"/>
    <property type="match status" value="1"/>
</dbReference>
<keyword evidence="5" id="KW-0675">Receptor</keyword>
<dbReference type="InterPro" id="IPR007110">
    <property type="entry name" value="Ig-like_dom"/>
</dbReference>
<proteinExistence type="predicted"/>
<dbReference type="GO" id="GO:0016020">
    <property type="term" value="C:membrane"/>
    <property type="evidence" value="ECO:0007669"/>
    <property type="project" value="UniProtKB-SubCell"/>
</dbReference>
<evidence type="ECO:0000259" key="7">
    <source>
        <dbReference type="PROSITE" id="PS50835"/>
    </source>
</evidence>
<accession>A0A8C8SUT3</accession>
<dbReference type="Proteomes" id="UP000694393">
    <property type="component" value="Unplaced"/>
</dbReference>
<keyword evidence="6" id="KW-0393">Immunoglobulin domain</keyword>
<reference evidence="8" key="2">
    <citation type="submission" date="2025-09" db="UniProtKB">
        <authorList>
            <consortium name="Ensembl"/>
        </authorList>
    </citation>
    <scope>IDENTIFICATION</scope>
</reference>
<dbReference type="AlphaFoldDB" id="A0A8C8SUT3"/>
<evidence type="ECO:0000256" key="6">
    <source>
        <dbReference type="ARBA" id="ARBA00023319"/>
    </source>
</evidence>
<sequence>MLDLLLELTMVHFGVNEQGQINLSITRQLTKTARIPCKVSGVELNAAYIHWYRQKPGEALEWLLYFKSQSDKSNMDNRFSVVKVKTSETSICTLTIDNLKNDDTATYYCACWDLTVLESHCKSVQKLTRYSEPQTFKSMQPHPQKSQAAFLILPLI</sequence>
<dbReference type="InterPro" id="IPR013106">
    <property type="entry name" value="Ig_V-set"/>
</dbReference>
<keyword evidence="4" id="KW-0472">Membrane</keyword>
<dbReference type="SMART" id="SM00406">
    <property type="entry name" value="IGv"/>
    <property type="match status" value="1"/>
</dbReference>
<evidence type="ECO:0000256" key="2">
    <source>
        <dbReference type="ARBA" id="ARBA00022692"/>
    </source>
</evidence>
<dbReference type="SMART" id="SM00409">
    <property type="entry name" value="IG"/>
    <property type="match status" value="1"/>
</dbReference>
<reference evidence="8" key="1">
    <citation type="submission" date="2025-08" db="UniProtKB">
        <authorList>
            <consortium name="Ensembl"/>
        </authorList>
    </citation>
    <scope>IDENTIFICATION</scope>
</reference>
<evidence type="ECO:0000313" key="9">
    <source>
        <dbReference type="Proteomes" id="UP000694393"/>
    </source>
</evidence>
<dbReference type="Gene3D" id="2.60.40.10">
    <property type="entry name" value="Immunoglobulins"/>
    <property type="match status" value="1"/>
</dbReference>
<keyword evidence="9" id="KW-1185">Reference proteome</keyword>
<evidence type="ECO:0000256" key="5">
    <source>
        <dbReference type="ARBA" id="ARBA00023170"/>
    </source>
</evidence>
<evidence type="ECO:0000256" key="3">
    <source>
        <dbReference type="ARBA" id="ARBA00022989"/>
    </source>
</evidence>
<dbReference type="Pfam" id="PF07686">
    <property type="entry name" value="V-set"/>
    <property type="match status" value="1"/>
</dbReference>
<dbReference type="SUPFAM" id="SSF48726">
    <property type="entry name" value="Immunoglobulin"/>
    <property type="match status" value="1"/>
</dbReference>
<evidence type="ECO:0000313" key="8">
    <source>
        <dbReference type="Ensembl" id="ENSPCEP00000025293.1"/>
    </source>
</evidence>
<keyword evidence="2" id="KW-0812">Transmembrane</keyword>
<name>A0A8C8SUT3_9SAUR</name>
<dbReference type="PANTHER" id="PTHR19256">
    <property type="entry name" value="T-CELL RECEPTOR GAMMA CHAIN"/>
    <property type="match status" value="1"/>
</dbReference>
<feature type="domain" description="Ig-like" evidence="7">
    <location>
        <begin position="31"/>
        <end position="109"/>
    </location>
</feature>
<dbReference type="InterPro" id="IPR051117">
    <property type="entry name" value="TRG_var/const_region"/>
</dbReference>
<protein>
    <recommendedName>
        <fullName evidence="7">Ig-like domain-containing protein</fullName>
    </recommendedName>
</protein>
<organism evidence="8 9">
    <name type="scientific">Pelusios castaneus</name>
    <name type="common">West African mud turtle</name>
    <dbReference type="NCBI Taxonomy" id="367368"/>
    <lineage>
        <taxon>Eukaryota</taxon>
        <taxon>Metazoa</taxon>
        <taxon>Chordata</taxon>
        <taxon>Craniata</taxon>
        <taxon>Vertebrata</taxon>
        <taxon>Euteleostomi</taxon>
        <taxon>Archelosauria</taxon>
        <taxon>Testudinata</taxon>
        <taxon>Testudines</taxon>
        <taxon>Pleurodira</taxon>
        <taxon>Pelomedusidae</taxon>
        <taxon>Pelusios</taxon>
    </lineage>
</organism>
<dbReference type="InterPro" id="IPR036179">
    <property type="entry name" value="Ig-like_dom_sf"/>
</dbReference>